<keyword evidence="3" id="KW-1185">Reference proteome</keyword>
<dbReference type="KEGG" id="jre:109004983"/>
<dbReference type="Proteomes" id="UP000235220">
    <property type="component" value="Chromosome 2"/>
</dbReference>
<organism evidence="3 4">
    <name type="scientific">Juglans regia</name>
    <name type="common">English walnut</name>
    <dbReference type="NCBI Taxonomy" id="51240"/>
    <lineage>
        <taxon>Eukaryota</taxon>
        <taxon>Viridiplantae</taxon>
        <taxon>Streptophyta</taxon>
        <taxon>Embryophyta</taxon>
        <taxon>Tracheophyta</taxon>
        <taxon>Spermatophyta</taxon>
        <taxon>Magnoliopsida</taxon>
        <taxon>eudicotyledons</taxon>
        <taxon>Gunneridae</taxon>
        <taxon>Pentapetalae</taxon>
        <taxon>rosids</taxon>
        <taxon>fabids</taxon>
        <taxon>Fagales</taxon>
        <taxon>Juglandaceae</taxon>
        <taxon>Juglans</taxon>
    </lineage>
</organism>
<sequence>MKTDQKPSGVDSSSQKEPMAYEDFRKRLHPHNCKSFSYSSFYKEIESIYGAMDDDNKFFLSCIAMLSENEVVKRRLLTNWWVGEDKLKTSNSEKKTPEELVDEILDSFRAKGLIEPAEKLGKERVKNYRMHPLVRFAVNRLSESKFFAFNNNGILTANISKSNRACIIKYPYQEPEYWKNTEKIATVFNVSEPFPDLNLQQLTKKKDSILGGEWISKIRNVKVLYLGRWSKSPDYHIEVESFELLKGWKNMKELRLLSLQGISNINKLPSSIGRLKNLIIIDVKECHNLEALPKDVSCLNNLTYLDVSNCHILDRMPKGISSLKKLQVFKGFVITAEPSNNLGALDDLKELTELRKLSIIANSNHFPTIIDLGTLLQFGKLRILAIAWESKQGSHGTKGLTRTGETIHPSLLPEKPALLPENLEKLSLQGFPKPKMPSWLVETSKYKCLKKLCIRGGMLKTLGNEPLRSVQTLYLKFLSDLKTDWKELQERFPSMVHLKTVKCPRVTFCPCDEYGYCYLV</sequence>
<gene>
    <name evidence="4" type="primary">LOC109004983</name>
</gene>
<accession>A0A2I4G5T8</accession>
<evidence type="ECO:0000259" key="2">
    <source>
        <dbReference type="Pfam" id="PF23598"/>
    </source>
</evidence>
<dbReference type="FunCoup" id="A0A2I4G5T8">
    <property type="interactions" value="778"/>
</dbReference>
<proteinExistence type="predicted"/>
<dbReference type="Pfam" id="PF23598">
    <property type="entry name" value="LRR_14"/>
    <property type="match status" value="1"/>
</dbReference>
<dbReference type="Gramene" id="Jr02_10190_p1">
    <property type="protein sequence ID" value="cds.Jr02_10190_p1"/>
    <property type="gene ID" value="Jr02_10190"/>
</dbReference>
<reference evidence="4" key="1">
    <citation type="submission" date="2025-08" db="UniProtKB">
        <authorList>
            <consortium name="RefSeq"/>
        </authorList>
    </citation>
    <scope>IDENTIFICATION</scope>
    <source>
        <tissue evidence="4">Leaves</tissue>
    </source>
</reference>
<dbReference type="Gene3D" id="3.80.10.10">
    <property type="entry name" value="Ribonuclease Inhibitor"/>
    <property type="match status" value="1"/>
</dbReference>
<dbReference type="OrthoDB" id="1110401at2759"/>
<dbReference type="InterPro" id="IPR055414">
    <property type="entry name" value="LRR_R13L4/SHOC2-like"/>
</dbReference>
<dbReference type="RefSeq" id="XP_018839267.1">
    <property type="nucleotide sequence ID" value="XM_018983722.1"/>
</dbReference>
<name>A0A2I4G5T8_JUGRE</name>
<dbReference type="GeneID" id="109004983"/>
<keyword evidence="1" id="KW-0677">Repeat</keyword>
<evidence type="ECO:0000256" key="1">
    <source>
        <dbReference type="ARBA" id="ARBA00022737"/>
    </source>
</evidence>
<dbReference type="SUPFAM" id="SSF52047">
    <property type="entry name" value="RNI-like"/>
    <property type="match status" value="1"/>
</dbReference>
<dbReference type="STRING" id="51240.A0A2I4G5T8"/>
<dbReference type="InterPro" id="IPR032675">
    <property type="entry name" value="LRR_dom_sf"/>
</dbReference>
<evidence type="ECO:0000313" key="3">
    <source>
        <dbReference type="Proteomes" id="UP000235220"/>
    </source>
</evidence>
<feature type="domain" description="Disease resistance R13L4/SHOC-2-like LRR" evidence="2">
    <location>
        <begin position="243"/>
        <end position="493"/>
    </location>
</feature>
<dbReference type="PANTHER" id="PTHR47186:SF54">
    <property type="entry name" value="DISEASE RESISTANCE RPP13-LIKE PROTEIN 4"/>
    <property type="match status" value="1"/>
</dbReference>
<evidence type="ECO:0000313" key="4">
    <source>
        <dbReference type="RefSeq" id="XP_018839267.1"/>
    </source>
</evidence>
<dbReference type="PANTHER" id="PTHR47186">
    <property type="entry name" value="LEUCINE-RICH REPEAT-CONTAINING PROTEIN 57"/>
    <property type="match status" value="1"/>
</dbReference>
<protein>
    <submittedName>
        <fullName evidence="4">Disease resistance RPP13-like protein 4</fullName>
    </submittedName>
</protein>
<dbReference type="AlphaFoldDB" id="A0A2I4G5T8"/>